<dbReference type="Pfam" id="PF21788">
    <property type="entry name" value="TNP-like_GBD"/>
    <property type="match status" value="1"/>
</dbReference>
<evidence type="ECO:0000313" key="4">
    <source>
        <dbReference type="EMBL" id="GBL94840.1"/>
    </source>
</evidence>
<feature type="domain" description="Transposable element P transposase-like RNase H" evidence="1">
    <location>
        <begin position="2"/>
        <end position="116"/>
    </location>
</feature>
<gene>
    <name evidence="4" type="primary">T_35</name>
    <name evidence="4" type="ORF">AVEN_266166_1</name>
</gene>
<protein>
    <submittedName>
        <fullName evidence="4">Transposable element P transposase</fullName>
    </submittedName>
</protein>
<dbReference type="Pfam" id="PF21787">
    <property type="entry name" value="TNP-like_RNaseH_N"/>
    <property type="match status" value="1"/>
</dbReference>
<evidence type="ECO:0000259" key="2">
    <source>
        <dbReference type="Pfam" id="PF21788"/>
    </source>
</evidence>
<name>A0A4Y2BRM1_ARAVE</name>
<feature type="domain" description="Transposable element P transposase-like GTP-binding insertion" evidence="2">
    <location>
        <begin position="140"/>
        <end position="255"/>
    </location>
</feature>
<dbReference type="PANTHER" id="PTHR47577">
    <property type="entry name" value="THAP DOMAIN-CONTAINING PROTEIN 6"/>
    <property type="match status" value="1"/>
</dbReference>
<organism evidence="4 5">
    <name type="scientific">Araneus ventricosus</name>
    <name type="common">Orbweaver spider</name>
    <name type="synonym">Epeira ventricosa</name>
    <dbReference type="NCBI Taxonomy" id="182803"/>
    <lineage>
        <taxon>Eukaryota</taxon>
        <taxon>Metazoa</taxon>
        <taxon>Ecdysozoa</taxon>
        <taxon>Arthropoda</taxon>
        <taxon>Chelicerata</taxon>
        <taxon>Arachnida</taxon>
        <taxon>Araneae</taxon>
        <taxon>Araneomorphae</taxon>
        <taxon>Entelegynae</taxon>
        <taxon>Araneoidea</taxon>
        <taxon>Araneidae</taxon>
        <taxon>Araneus</taxon>
    </lineage>
</organism>
<feature type="domain" description="Transposable element P transposase-like RNase H C-terminal" evidence="3">
    <location>
        <begin position="325"/>
        <end position="355"/>
    </location>
</feature>
<dbReference type="InterPro" id="IPR048367">
    <property type="entry name" value="TNP-like_RNaseH_C"/>
</dbReference>
<evidence type="ECO:0000259" key="1">
    <source>
        <dbReference type="Pfam" id="PF21787"/>
    </source>
</evidence>
<keyword evidence="5" id="KW-1185">Reference proteome</keyword>
<dbReference type="Proteomes" id="UP000499080">
    <property type="component" value="Unassembled WGS sequence"/>
</dbReference>
<dbReference type="InterPro" id="IPR048366">
    <property type="entry name" value="TNP-like_GBD"/>
</dbReference>
<evidence type="ECO:0000259" key="3">
    <source>
        <dbReference type="Pfam" id="PF21789"/>
    </source>
</evidence>
<dbReference type="EMBL" id="BGPR01084298">
    <property type="protein sequence ID" value="GBL94840.1"/>
    <property type="molecule type" value="Genomic_DNA"/>
</dbReference>
<dbReference type="PANTHER" id="PTHR47577:SF2">
    <property type="entry name" value="THAP DOMAIN CONTAINING 9"/>
    <property type="match status" value="1"/>
</dbReference>
<comment type="caution">
    <text evidence="4">The sequence shown here is derived from an EMBL/GenBank/DDBJ whole genome shotgun (WGS) entry which is preliminary data.</text>
</comment>
<dbReference type="InterPro" id="IPR048365">
    <property type="entry name" value="TNP-like_RNaseH_N"/>
</dbReference>
<accession>A0A4Y2BRM1</accession>
<dbReference type="Pfam" id="PF21789">
    <property type="entry name" value="TNP-like_RNaseH_C"/>
    <property type="match status" value="1"/>
</dbReference>
<dbReference type="AlphaFoldDB" id="A0A4Y2BRM1"/>
<sequence>MSESDRLCVLLVDKMSIKPGLKYATDLDSVDGFSTVKKHDFKEDAPFATQALVFMARGIVKNWKQILGYHFTSSSEDYNFAELIHEAIDILHSCEIEVVSIVCDQGPTNQSLFRELNVTKDKPFFCHNSKKIFAMFDPPHLLKSVRNNLKNHGIFFEDKVASVKPRTCFANWSHSEKLYEMDSKTINKETHRSLGPKKMNVKLAAQVLSHSVAAALNLYVKATDIDSQASETSEFVYKMDKIFDSVNSRSLKHQKKEMCAVTENSGHVELWKKTIPWIEKWHIRSSKTGRKIYAACKNGWLITLNAFIGISEILLKKIKFILTSRFSQDSLENTFSTLRRRGGFRDNPDACEFRHTIQKVIISNFLKQSRGKNCQDDEAYSLIDFTCFNKKRIVRHYKL</sequence>
<proteinExistence type="predicted"/>
<dbReference type="OrthoDB" id="7698710at2759"/>
<evidence type="ECO:0000313" key="5">
    <source>
        <dbReference type="Proteomes" id="UP000499080"/>
    </source>
</evidence>
<reference evidence="4 5" key="1">
    <citation type="journal article" date="2019" name="Sci. Rep.">
        <title>Orb-weaving spider Araneus ventricosus genome elucidates the spidroin gene catalogue.</title>
        <authorList>
            <person name="Kono N."/>
            <person name="Nakamura H."/>
            <person name="Ohtoshi R."/>
            <person name="Moran D.A.P."/>
            <person name="Shinohara A."/>
            <person name="Yoshida Y."/>
            <person name="Fujiwara M."/>
            <person name="Mori M."/>
            <person name="Tomita M."/>
            <person name="Arakawa K."/>
        </authorList>
    </citation>
    <scope>NUCLEOTIDE SEQUENCE [LARGE SCALE GENOMIC DNA]</scope>
</reference>